<proteinExistence type="predicted"/>
<dbReference type="Gene3D" id="3.40.50.1240">
    <property type="entry name" value="Phosphoglycerate mutase-like"/>
    <property type="match status" value="1"/>
</dbReference>
<name>A0ABD3SG40_9STRA</name>
<keyword evidence="3" id="KW-1185">Reference proteome</keyword>
<dbReference type="EMBL" id="JALLPB020000039">
    <property type="protein sequence ID" value="KAL3823391.1"/>
    <property type="molecule type" value="Genomic_DNA"/>
</dbReference>
<gene>
    <name evidence="2" type="ORF">ACHAXA_008886</name>
</gene>
<protein>
    <submittedName>
        <fullName evidence="2">Uncharacterized protein</fullName>
    </submittedName>
</protein>
<dbReference type="AlphaFoldDB" id="A0ABD3SG40"/>
<accession>A0ABD3SG40</accession>
<dbReference type="Proteomes" id="UP001530377">
    <property type="component" value="Unassembled WGS sequence"/>
</dbReference>
<feature type="region of interest" description="Disordered" evidence="1">
    <location>
        <begin position="221"/>
        <end position="242"/>
    </location>
</feature>
<evidence type="ECO:0000313" key="2">
    <source>
        <dbReference type="EMBL" id="KAL3823391.1"/>
    </source>
</evidence>
<dbReference type="PANTHER" id="PTHR47580:SF1">
    <property type="entry name" value="PHOSPHOGLYCERATE MUTASE FAMILY PROTEIN"/>
    <property type="match status" value="1"/>
</dbReference>
<evidence type="ECO:0000313" key="3">
    <source>
        <dbReference type="Proteomes" id="UP001530377"/>
    </source>
</evidence>
<organism evidence="2 3">
    <name type="scientific">Cyclostephanos tholiformis</name>
    <dbReference type="NCBI Taxonomy" id="382380"/>
    <lineage>
        <taxon>Eukaryota</taxon>
        <taxon>Sar</taxon>
        <taxon>Stramenopiles</taxon>
        <taxon>Ochrophyta</taxon>
        <taxon>Bacillariophyta</taxon>
        <taxon>Coscinodiscophyceae</taxon>
        <taxon>Thalassiosirophycidae</taxon>
        <taxon>Stephanodiscales</taxon>
        <taxon>Stephanodiscaceae</taxon>
        <taxon>Cyclostephanos</taxon>
    </lineage>
</organism>
<evidence type="ECO:0000256" key="1">
    <source>
        <dbReference type="SAM" id="MobiDB-lite"/>
    </source>
</evidence>
<dbReference type="InterPro" id="IPR029033">
    <property type="entry name" value="His_PPase_superfam"/>
</dbReference>
<dbReference type="SUPFAM" id="SSF53254">
    <property type="entry name" value="Phosphoglycerate mutase-like"/>
    <property type="match status" value="1"/>
</dbReference>
<comment type="caution">
    <text evidence="2">The sequence shown here is derived from an EMBL/GenBank/DDBJ whole genome shotgun (WGS) entry which is preliminary data.</text>
</comment>
<reference evidence="2 3" key="1">
    <citation type="submission" date="2024-10" db="EMBL/GenBank/DDBJ databases">
        <title>Updated reference genomes for cyclostephanoid diatoms.</title>
        <authorList>
            <person name="Roberts W.R."/>
            <person name="Alverson A.J."/>
        </authorList>
    </citation>
    <scope>NUCLEOTIDE SEQUENCE [LARGE SCALE GENOMIC DNA]</scope>
    <source>
        <strain evidence="2 3">AJA228-03</strain>
    </source>
</reference>
<sequence>MKIVTAFLGFAAGRFDGRLGYAPMPRRGSVMIRAAGEEDAIDNRNDRNAVSRRSLFHTVGTSIAGTVSSGPLSALLHALSENQNSSCEMMANAMGLVQFPCPPGELSNTYHMMRAGISILEADGILSTNPLFLTNREDALSELGIVQVEEACRVMMSRGINPSVVKYSLASKCIETANIVATTLLVGRIVPEFTFMDQRGVGYWDGKSLDSTEAAVWAMDSDEAGDEGRGGKPPQNDDGTPHETLFEQVTRLRQLMSILETQYSGDDILLIFPDGTSPALLSCLISGIPLNHVHALNFVPGELREGVNMDNVRRLFAERRFSPQYLNVLSKGRDELLKLRKEYEEHLVEKVGSKKLLMPTPKKSDSLVRRRAFGEDGGPQYSPDIFSAGALGALGGLAMLRVDKKNSDDDNESVAVAASNPVSVLAYVDSTRSSVFGHQVAVPLAHSSAQTAVMDVVDTTGLNMFEDVPVMSKEDRIKAAELAMEEYLSQDDDELFLASLMDIMGED</sequence>
<dbReference type="PANTHER" id="PTHR47580">
    <property type="entry name" value="PHOSPHOGLYCERATE MUTASE FAMILY PROTEIN"/>
    <property type="match status" value="1"/>
</dbReference>